<dbReference type="GO" id="GO:0009288">
    <property type="term" value="C:bacterial-type flagellum"/>
    <property type="evidence" value="ECO:0007669"/>
    <property type="project" value="TreeGrafter"/>
</dbReference>
<dbReference type="PROSITE" id="PS00588">
    <property type="entry name" value="FLAGELLA_BB_ROD"/>
    <property type="match status" value="1"/>
</dbReference>
<sequence length="323" mass="35658">MIRGLYTSASGMLALQNRQDSLANNLANINTPGYKQDVGVMRAFPEQLLSRMRDSEGPDFPGVPTMPGQPAIIGRLNSGVYMSEAIPAFTQGDIEETRNPYDVALLDNLQPDQDGNERRLFYSVARIEDLTQPAQEEDIRYTRNGNWSVNAEGYLVTPDGYYVLDNQNQAIRLNNDPLTGGNVGQDLKINQAGELLYRDSVSKDYQVLANHQRLGLSVVTDPQKLVREGTNIFRYEGDAEVKAIDIAEAEDQAALAAGEYDTPTVAGRYGTQQGWRERSNVDPAQTMTSMMSVLRAYEANQRVITTIDGTLDKAANEIGRVNG</sequence>
<dbReference type="AlphaFoldDB" id="A0A4Y3PA14"/>
<accession>A0A4Y3PA14</accession>
<dbReference type="GO" id="GO:0071978">
    <property type="term" value="P:bacterial-type flagellum-dependent swarming motility"/>
    <property type="evidence" value="ECO:0007669"/>
    <property type="project" value="TreeGrafter"/>
</dbReference>
<dbReference type="RefSeq" id="WP_122962609.1">
    <property type="nucleotide sequence ID" value="NZ_BJMH01000003.1"/>
</dbReference>
<feature type="domain" description="Flagellar hook protein FlgE/F/G-like D1" evidence="4">
    <location>
        <begin position="136"/>
        <end position="194"/>
    </location>
</feature>
<keyword evidence="5" id="KW-0282">Flagellum</keyword>
<reference evidence="5 6" key="1">
    <citation type="submission" date="2019-06" db="EMBL/GenBank/DDBJ databases">
        <title>Whole genome shotgun sequence of Brevibacillus parabrevis NBRC 12334.</title>
        <authorList>
            <person name="Hosoyama A."/>
            <person name="Uohara A."/>
            <person name="Ohji S."/>
            <person name="Ichikawa N."/>
        </authorList>
    </citation>
    <scope>NUCLEOTIDE SEQUENCE [LARGE SCALE GENOMIC DNA]</scope>
    <source>
        <strain evidence="5 6">NBRC 12334</strain>
    </source>
</reference>
<dbReference type="InterPro" id="IPR053967">
    <property type="entry name" value="LlgE_F_G-like_D1"/>
</dbReference>
<dbReference type="STRING" id="54914.AV540_15380"/>
<dbReference type="Pfam" id="PF22692">
    <property type="entry name" value="LlgE_F_G_D1"/>
    <property type="match status" value="1"/>
</dbReference>
<name>A0A4Y3PA14_BREPA</name>
<keyword evidence="5" id="KW-0969">Cilium</keyword>
<comment type="similarity">
    <text evidence="1">Belongs to the flagella basal body rod proteins family.</text>
</comment>
<evidence type="ECO:0000313" key="5">
    <source>
        <dbReference type="EMBL" id="GEB31340.1"/>
    </source>
</evidence>
<proteinExistence type="inferred from homology"/>
<feature type="domain" description="Flagellar basal-body/hook protein C-terminal" evidence="3">
    <location>
        <begin position="272"/>
        <end position="316"/>
    </location>
</feature>
<organism evidence="5 6">
    <name type="scientific">Brevibacillus parabrevis</name>
    <dbReference type="NCBI Taxonomy" id="54914"/>
    <lineage>
        <taxon>Bacteria</taxon>
        <taxon>Bacillati</taxon>
        <taxon>Bacillota</taxon>
        <taxon>Bacilli</taxon>
        <taxon>Bacillales</taxon>
        <taxon>Paenibacillaceae</taxon>
        <taxon>Brevibacillus</taxon>
    </lineage>
</organism>
<feature type="domain" description="Flagellar basal body rod protein N-terminal" evidence="2">
    <location>
        <begin position="5"/>
        <end position="35"/>
    </location>
</feature>
<dbReference type="InterPro" id="IPR037925">
    <property type="entry name" value="FlgE/F/G-like"/>
</dbReference>
<dbReference type="InterPro" id="IPR001444">
    <property type="entry name" value="Flag_bb_rod_N"/>
</dbReference>
<keyword evidence="5" id="KW-0966">Cell projection</keyword>
<dbReference type="PANTHER" id="PTHR30435:SF19">
    <property type="entry name" value="FLAGELLAR BASAL-BODY ROD PROTEIN FLGG"/>
    <property type="match status" value="1"/>
</dbReference>
<evidence type="ECO:0000256" key="1">
    <source>
        <dbReference type="ARBA" id="ARBA00009677"/>
    </source>
</evidence>
<evidence type="ECO:0000259" key="4">
    <source>
        <dbReference type="Pfam" id="PF22692"/>
    </source>
</evidence>
<dbReference type="EMBL" id="BJMH01000003">
    <property type="protein sequence ID" value="GEB31340.1"/>
    <property type="molecule type" value="Genomic_DNA"/>
</dbReference>
<dbReference type="SUPFAM" id="SSF117143">
    <property type="entry name" value="Flagellar hook protein flgE"/>
    <property type="match status" value="1"/>
</dbReference>
<evidence type="ECO:0000259" key="3">
    <source>
        <dbReference type="Pfam" id="PF06429"/>
    </source>
</evidence>
<evidence type="ECO:0000259" key="2">
    <source>
        <dbReference type="Pfam" id="PF00460"/>
    </source>
</evidence>
<dbReference type="PANTHER" id="PTHR30435">
    <property type="entry name" value="FLAGELLAR PROTEIN"/>
    <property type="match status" value="1"/>
</dbReference>
<dbReference type="InterPro" id="IPR019776">
    <property type="entry name" value="Flagellar_basal_body_rod_CS"/>
</dbReference>
<evidence type="ECO:0000313" key="6">
    <source>
        <dbReference type="Proteomes" id="UP000316882"/>
    </source>
</evidence>
<dbReference type="Pfam" id="PF00460">
    <property type="entry name" value="Flg_bb_rod"/>
    <property type="match status" value="1"/>
</dbReference>
<comment type="caution">
    <text evidence="5">The sequence shown here is derived from an EMBL/GenBank/DDBJ whole genome shotgun (WGS) entry which is preliminary data.</text>
</comment>
<keyword evidence="6" id="KW-1185">Reference proteome</keyword>
<gene>
    <name evidence="5" type="primary">flhO</name>
    <name evidence="5" type="ORF">BPA01_09200</name>
</gene>
<dbReference type="InterPro" id="IPR010930">
    <property type="entry name" value="Flg_bb/hook_C_dom"/>
</dbReference>
<dbReference type="Proteomes" id="UP000316882">
    <property type="component" value="Unassembled WGS sequence"/>
</dbReference>
<protein>
    <submittedName>
        <fullName evidence="5">Flagellar hook-basal body complex protein FlhO</fullName>
    </submittedName>
</protein>
<dbReference type="Pfam" id="PF06429">
    <property type="entry name" value="Flg_bbr_C"/>
    <property type="match status" value="1"/>
</dbReference>